<dbReference type="Pfam" id="PF17517">
    <property type="entry name" value="IgGFc_binding"/>
    <property type="match status" value="1"/>
</dbReference>
<feature type="domain" description="PKD" evidence="2">
    <location>
        <begin position="794"/>
        <end position="850"/>
    </location>
</feature>
<dbReference type="NCBIfam" id="TIGR04131">
    <property type="entry name" value="Bac_Flav_CTERM"/>
    <property type="match status" value="1"/>
</dbReference>
<feature type="domain" description="PKD" evidence="2">
    <location>
        <begin position="974"/>
        <end position="1011"/>
    </location>
</feature>
<dbReference type="CDD" id="cd00146">
    <property type="entry name" value="PKD"/>
    <property type="match status" value="4"/>
</dbReference>
<protein>
    <recommendedName>
        <fullName evidence="2">PKD domain-containing protein</fullName>
    </recommendedName>
</protein>
<sequence length="1363" mass="146283">MNRWIRCILVCLLCAAFYGKAAAQGLSNRGKEFWVGYGLHQFMEWPGDTNAQDMVLYFSAEDSAEVTVTVRGRTANLVKVYKVPANTVIMSDRMPKDKGAYDCRLYDLPPSFGGTGGDGLFKVSIHISSNVPIVAYAHIYGETSSGATMLMPVETWGYSYTSLNSKQIYADNCFSFAYVVAQHDNTQVAITPSVLTRDGHLPGVTFNTTLNAGDIYQIVGANTGGGKGNELTGTTVKSVANDQGDCYPIAFFSGSSRTENPCEKGAGGGDNDMQQVFPYEAWGKRYYTAPTSSSNMASSFMTNMYKVVVKDAATVVKRNGKVLSDYDASSRSYYFESNKAEIIEADKPVLLAQFMSGGCLGAGSLGDPEMMFLSPVEQGIKRTGFYRNTEQIIQVNYLTLIIPKKGLASLTIDGKQDFSYSYTHPQDTNYMVVVKRWTSAKQQCLVSSDSAFTAVTYGLGGHESYGYNAGTLINNLNAVLSVRNISDTAQSHLFTCVNTPMKLSVLMAYMPTRLEWLLSEVSGLSPNTNVVQANPVPSAEVLYRGVTYYKYELPGTYQLSQAGIIDVPVRSTHPIVENCYHTEKILTSVIVKEPPFTPLTVSHTGCIGDSVYFSGSKNTANGFAITKWKWGFDDGAVADTGVAAKLYTTAGAHTETLRVVTAEGCVADTAFSITVNRAPELTIVIADTAICMGDTVRVSAVSKPGSSIVMKEWYWNMGNSIVSAASAPPPFVYDGFGSYRIKLHGKASATCVSDTVVQVVTVAARPVLSFTYPEGCLPETGIVKFVNTSAVPDGQAIVAHNWSFGDAYATPDNLNTATEPDPSHKYTRYGIYSVSYKATTAGGCVADTTVVTSFNVRPAFNYPQPAAVCESVQGVVPVTGAVVTNNVKGTGVYKGAGVDVAGNLSSSVAGAGEHTIWYVFTAESGCKDSVSATVTVYPRPVARFTMPLNVCVGTAAELKDVSFIADGALVQRNWNLGDGGTASYATATDFTKKYRDYGDYKVMLVVKSDKGCTGVDSFTTHVRQLPQVSFVVPEAICMPQGKAVFVNNTTIGEEGSLSYAWLFADDGSVSDVRSPEHTYVAAGSYAVRLTVTSAYGCIDSLTKQVAGFYNKPLAAFAVAPEQVCAGKSVSFTDASMGAGSAVVQWKWIFGDGTTAVQRNVDKRYDVAQTYRPGLVVTNAAGCVSDTAMREVVVHVQPTVDAGASVIATENEVVILNPVVSDVANVTYVWSPAALLNNARLLRPSYKAVDDAEFWLTVTGKVGGCEAADNVTVKVLKPVVIPNVFTPNGDGINDSWNITNLFMYAACTVTVFNRYGQQVYRSVGYTTPWNGYNAGGLVPVGTYYYIIDLRNGDAARSGTVTILK</sequence>
<organism evidence="3 4">
    <name type="scientific">Filimonas zeae</name>
    <dbReference type="NCBI Taxonomy" id="1737353"/>
    <lineage>
        <taxon>Bacteria</taxon>
        <taxon>Pseudomonadati</taxon>
        <taxon>Bacteroidota</taxon>
        <taxon>Chitinophagia</taxon>
        <taxon>Chitinophagales</taxon>
        <taxon>Chitinophagaceae</taxon>
        <taxon>Filimonas</taxon>
    </lineage>
</organism>
<dbReference type="InterPro" id="IPR035234">
    <property type="entry name" value="IgGFc-bd_N"/>
</dbReference>
<dbReference type="PANTHER" id="PTHR46534">
    <property type="entry name" value="IGGFC_BINDING DOMAIN-CONTAINING PROTEIN"/>
    <property type="match status" value="1"/>
</dbReference>
<name>A0A917J2F0_9BACT</name>
<dbReference type="InterPro" id="IPR013783">
    <property type="entry name" value="Ig-like_fold"/>
</dbReference>
<evidence type="ECO:0000313" key="3">
    <source>
        <dbReference type="EMBL" id="GGH79452.1"/>
    </source>
</evidence>
<feature type="signal peptide" evidence="1">
    <location>
        <begin position="1"/>
        <end position="23"/>
    </location>
</feature>
<feature type="domain" description="PKD" evidence="2">
    <location>
        <begin position="594"/>
        <end position="675"/>
    </location>
</feature>
<dbReference type="InterPro" id="IPR022409">
    <property type="entry name" value="PKD/Chitinase_dom"/>
</dbReference>
<dbReference type="PROSITE" id="PS50093">
    <property type="entry name" value="PKD"/>
    <property type="match status" value="5"/>
</dbReference>
<feature type="domain" description="PKD" evidence="2">
    <location>
        <begin position="1112"/>
        <end position="1198"/>
    </location>
</feature>
<dbReference type="Pfam" id="PF18911">
    <property type="entry name" value="PKD_4"/>
    <property type="match status" value="4"/>
</dbReference>
<accession>A0A917J2F0</accession>
<evidence type="ECO:0000313" key="4">
    <source>
        <dbReference type="Proteomes" id="UP000627292"/>
    </source>
</evidence>
<keyword evidence="4" id="KW-1185">Reference proteome</keyword>
<dbReference type="SMART" id="SM00089">
    <property type="entry name" value="PKD"/>
    <property type="match status" value="4"/>
</dbReference>
<dbReference type="InterPro" id="IPR026341">
    <property type="entry name" value="T9SS_type_B"/>
</dbReference>
<keyword evidence="1" id="KW-0732">Signal</keyword>
<feature type="domain" description="PKD" evidence="2">
    <location>
        <begin position="1052"/>
        <end position="1105"/>
    </location>
</feature>
<feature type="chain" id="PRO_5036906141" description="PKD domain-containing protein" evidence="1">
    <location>
        <begin position="24"/>
        <end position="1363"/>
    </location>
</feature>
<dbReference type="RefSeq" id="WP_188957434.1">
    <property type="nucleotide sequence ID" value="NZ_BMIB01000005.1"/>
</dbReference>
<dbReference type="Proteomes" id="UP000627292">
    <property type="component" value="Unassembled WGS sequence"/>
</dbReference>
<dbReference type="PANTHER" id="PTHR46534:SF1">
    <property type="entry name" value="IGGFC-BINDING PROTEIN N-TERMINAL DOMAIN-CONTAINING PROTEIN"/>
    <property type="match status" value="1"/>
</dbReference>
<dbReference type="Gene3D" id="2.60.40.10">
    <property type="entry name" value="Immunoglobulins"/>
    <property type="match status" value="6"/>
</dbReference>
<comment type="caution">
    <text evidence="3">The sequence shown here is derived from an EMBL/GenBank/DDBJ whole genome shotgun (WGS) entry which is preliminary data.</text>
</comment>
<dbReference type="Pfam" id="PF13585">
    <property type="entry name" value="CHU_C"/>
    <property type="match status" value="1"/>
</dbReference>
<dbReference type="EMBL" id="BMIB01000005">
    <property type="protein sequence ID" value="GGH79452.1"/>
    <property type="molecule type" value="Genomic_DNA"/>
</dbReference>
<evidence type="ECO:0000256" key="1">
    <source>
        <dbReference type="SAM" id="SignalP"/>
    </source>
</evidence>
<dbReference type="InterPro" id="IPR000601">
    <property type="entry name" value="PKD_dom"/>
</dbReference>
<reference evidence="3" key="1">
    <citation type="journal article" date="2014" name="Int. J. Syst. Evol. Microbiol.">
        <title>Complete genome sequence of Corynebacterium casei LMG S-19264T (=DSM 44701T), isolated from a smear-ripened cheese.</title>
        <authorList>
            <consortium name="US DOE Joint Genome Institute (JGI-PGF)"/>
            <person name="Walter F."/>
            <person name="Albersmeier A."/>
            <person name="Kalinowski J."/>
            <person name="Ruckert C."/>
        </authorList>
    </citation>
    <scope>NUCLEOTIDE SEQUENCE</scope>
    <source>
        <strain evidence="3">CGMCC 1.15290</strain>
    </source>
</reference>
<dbReference type="SUPFAM" id="SSF49299">
    <property type="entry name" value="PKD domain"/>
    <property type="match status" value="6"/>
</dbReference>
<gene>
    <name evidence="3" type="ORF">GCM10011379_48840</name>
</gene>
<proteinExistence type="predicted"/>
<evidence type="ECO:0000259" key="2">
    <source>
        <dbReference type="PROSITE" id="PS50093"/>
    </source>
</evidence>
<reference evidence="3" key="2">
    <citation type="submission" date="2020-09" db="EMBL/GenBank/DDBJ databases">
        <authorList>
            <person name="Sun Q."/>
            <person name="Zhou Y."/>
        </authorList>
    </citation>
    <scope>NUCLEOTIDE SEQUENCE</scope>
    <source>
        <strain evidence="3">CGMCC 1.15290</strain>
    </source>
</reference>
<dbReference type="InterPro" id="IPR035986">
    <property type="entry name" value="PKD_dom_sf"/>
</dbReference>